<dbReference type="SUPFAM" id="SSF57701">
    <property type="entry name" value="Zn2/Cys6 DNA-binding domain"/>
    <property type="match status" value="1"/>
</dbReference>
<reference evidence="8 9" key="1">
    <citation type="submission" date="2018-06" db="EMBL/GenBank/DDBJ databases">
        <title>A transcriptomic atlas of mushroom development highlights an independent origin of complex multicellularity.</title>
        <authorList>
            <consortium name="DOE Joint Genome Institute"/>
            <person name="Krizsan K."/>
            <person name="Almasi E."/>
            <person name="Merenyi Z."/>
            <person name="Sahu N."/>
            <person name="Viragh M."/>
            <person name="Koszo T."/>
            <person name="Mondo S."/>
            <person name="Kiss B."/>
            <person name="Balint B."/>
            <person name="Kues U."/>
            <person name="Barry K."/>
            <person name="Hegedus J.C."/>
            <person name="Henrissat B."/>
            <person name="Johnson J."/>
            <person name="Lipzen A."/>
            <person name="Ohm R."/>
            <person name="Nagy I."/>
            <person name="Pangilinan J."/>
            <person name="Yan J."/>
            <person name="Xiong Y."/>
            <person name="Grigoriev I.V."/>
            <person name="Hibbett D.S."/>
            <person name="Nagy L.G."/>
        </authorList>
    </citation>
    <scope>NUCLEOTIDE SEQUENCE [LARGE SCALE GENOMIC DNA]</scope>
    <source>
        <strain evidence="8 9">SZMC22713</strain>
    </source>
</reference>
<dbReference type="GO" id="GO:0000981">
    <property type="term" value="F:DNA-binding transcription factor activity, RNA polymerase II-specific"/>
    <property type="evidence" value="ECO:0007669"/>
    <property type="project" value="InterPro"/>
</dbReference>
<accession>A0A4Y7PL89</accession>
<dbReference type="Pfam" id="PF00172">
    <property type="entry name" value="Zn_clus"/>
    <property type="match status" value="1"/>
</dbReference>
<dbReference type="PANTHER" id="PTHR31001:SF56">
    <property type="entry name" value="ZN(2)-C6 FUNGAL-TYPE DOMAIN-CONTAINING PROTEIN"/>
    <property type="match status" value="1"/>
</dbReference>
<dbReference type="Pfam" id="PF04082">
    <property type="entry name" value="Fungal_trans"/>
    <property type="match status" value="1"/>
</dbReference>
<evidence type="ECO:0000256" key="4">
    <source>
        <dbReference type="SAM" id="Coils"/>
    </source>
</evidence>
<dbReference type="PROSITE" id="PS00463">
    <property type="entry name" value="ZN2_CY6_FUNGAL_1"/>
    <property type="match status" value="1"/>
</dbReference>
<dbReference type="GO" id="GO:0005634">
    <property type="term" value="C:nucleus"/>
    <property type="evidence" value="ECO:0007669"/>
    <property type="project" value="UniProtKB-SubCell"/>
</dbReference>
<feature type="region of interest" description="Disordered" evidence="5">
    <location>
        <begin position="820"/>
        <end position="842"/>
    </location>
</feature>
<dbReference type="GO" id="GO:0003677">
    <property type="term" value="F:DNA binding"/>
    <property type="evidence" value="ECO:0007669"/>
    <property type="project" value="InterPro"/>
</dbReference>
<feature type="domain" description="4Fe-4S ferredoxin-type" evidence="7">
    <location>
        <begin position="53"/>
        <end position="85"/>
    </location>
</feature>
<dbReference type="AlphaFoldDB" id="A0A4Y7PL89"/>
<keyword evidence="4" id="KW-0175">Coiled coil</keyword>
<dbReference type="GO" id="GO:0006351">
    <property type="term" value="P:DNA-templated transcription"/>
    <property type="evidence" value="ECO:0007669"/>
    <property type="project" value="InterPro"/>
</dbReference>
<dbReference type="VEuPathDB" id="FungiDB:BD410DRAFT_795919"/>
<dbReference type="GO" id="GO:0008270">
    <property type="term" value="F:zinc ion binding"/>
    <property type="evidence" value="ECO:0007669"/>
    <property type="project" value="InterPro"/>
</dbReference>
<feature type="region of interest" description="Disordered" evidence="5">
    <location>
        <begin position="1"/>
        <end position="26"/>
    </location>
</feature>
<evidence type="ECO:0000259" key="6">
    <source>
        <dbReference type="PROSITE" id="PS50048"/>
    </source>
</evidence>
<dbReference type="PANTHER" id="PTHR31001">
    <property type="entry name" value="UNCHARACTERIZED TRANSCRIPTIONAL REGULATORY PROTEIN"/>
    <property type="match status" value="1"/>
</dbReference>
<evidence type="ECO:0000313" key="8">
    <source>
        <dbReference type="EMBL" id="TDL15878.1"/>
    </source>
</evidence>
<dbReference type="CDD" id="cd12148">
    <property type="entry name" value="fungal_TF_MHR"/>
    <property type="match status" value="1"/>
</dbReference>
<feature type="region of interest" description="Disordered" evidence="5">
    <location>
        <begin position="207"/>
        <end position="236"/>
    </location>
</feature>
<dbReference type="InterPro" id="IPR007219">
    <property type="entry name" value="XnlR_reg_dom"/>
</dbReference>
<feature type="coiled-coil region" evidence="4">
    <location>
        <begin position="93"/>
        <end position="120"/>
    </location>
</feature>
<dbReference type="InterPro" id="IPR036864">
    <property type="entry name" value="Zn2-C6_fun-type_DNA-bd_sf"/>
</dbReference>
<keyword evidence="3" id="KW-0539">Nucleus</keyword>
<feature type="compositionally biased region" description="Low complexity" evidence="5">
    <location>
        <begin position="211"/>
        <end position="234"/>
    </location>
</feature>
<dbReference type="Gene3D" id="4.10.240.10">
    <property type="entry name" value="Zn(2)-C6 fungal-type DNA-binding domain"/>
    <property type="match status" value="1"/>
</dbReference>
<proteinExistence type="predicted"/>
<gene>
    <name evidence="8" type="ORF">BD410DRAFT_795919</name>
</gene>
<evidence type="ECO:0000256" key="1">
    <source>
        <dbReference type="ARBA" id="ARBA00004123"/>
    </source>
</evidence>
<name>A0A4Y7PL89_9AGAM</name>
<comment type="subcellular location">
    <subcellularLocation>
        <location evidence="1">Nucleus</location>
    </subcellularLocation>
</comment>
<sequence>MLNREQLQRNIQAAEGHGHGSMVNMGGGEGGHVREIELKRSRGEVSCAECRRLKIKCDKKLPCSSCQRRGCASLCPNGSLATGQGTRSVLAATDHLHRRLSKMSERIRQLEDALAILQSRVSRETHPLLRDELLSLKVRKPEDERQQGSGSGGGGGGGGGGDGGGAGEDGEGEEFVDAFGTLSISDKGSSMFFGAAGGTERLLMNDDECLPSSRSTPTAATSPASTRHSASPSLPSVPPSILRFSASFPFTPMGSTPEKIQELIESHLPPWGRAQFLAGVFLENAGWLFRAISPEQLMDELLPIIYKRTSAPVQQVPVHDELYPTEAYSGPHDLALLLMTFSLGALVDLQQEPYNAEAEHYYHLAKAAITLQNVLEKPEMATIQALRLMSVYSAMYQTDVAGHETNMEMSWSLIRLCVQLAETIGLHRDSARWGLSPKDVQRRRALFWDLYVGEIWQSLDTGRPPSITLPYVDCQFPLDSEAKINEQGQTEEGFGSWLFRFTSECVAKVAEKTLTAQVPIYATILELDRLVRDFQIPEWPEGLPRNSTSRIMSHNVLGHLREIILQSLHRSFFAQALIDDPVNPLRSQYAPSFLSTWRTSAHILKGVEDQYTAIPELSARFWNPWTYAFGSAIVFGSVVTRGPSCEMAGGALKQLDDAVELFSSASRISRRAAKALTILQRLQTKAHTAYESANTGPRALPPSSDLSALLRIPDDAGEDELALFGGRTRLVSKRTTPSPSASVVTSPSPEAQTRPHSELLHPSSASYDHERSSMPASPSADWASNTSSADTHEDWESEAQAGYALAYEYTYAQRVGAYEAEQRQQNQHQRQPSQPQPQHNVAKAPYSWEWTAPLNTAASTDGFTSSGCRQDGILQHHQSYGIPQVNYEIYQPAPMDLNNANPHHMQSAQHPGFDAFYTSGDSGLNQRWTSFMQDTGVFYGNGGVDS</sequence>
<feature type="compositionally biased region" description="Low complexity" evidence="5">
    <location>
        <begin position="735"/>
        <end position="749"/>
    </location>
</feature>
<dbReference type="PROSITE" id="PS51379">
    <property type="entry name" value="4FE4S_FER_2"/>
    <property type="match status" value="1"/>
</dbReference>
<feature type="domain" description="Zn(2)-C6 fungal-type" evidence="6">
    <location>
        <begin position="46"/>
        <end position="75"/>
    </location>
</feature>
<dbReference type="SMART" id="SM00066">
    <property type="entry name" value="GAL4"/>
    <property type="match status" value="1"/>
</dbReference>
<evidence type="ECO:0000313" key="9">
    <source>
        <dbReference type="Proteomes" id="UP000294933"/>
    </source>
</evidence>
<feature type="region of interest" description="Disordered" evidence="5">
    <location>
        <begin position="134"/>
        <end position="173"/>
    </location>
</feature>
<dbReference type="InterPro" id="IPR017896">
    <property type="entry name" value="4Fe4S_Fe-S-bd"/>
</dbReference>
<keyword evidence="9" id="KW-1185">Reference proteome</keyword>
<evidence type="ECO:0000256" key="3">
    <source>
        <dbReference type="ARBA" id="ARBA00023242"/>
    </source>
</evidence>
<dbReference type="InterPro" id="IPR001138">
    <property type="entry name" value="Zn2Cys6_DnaBD"/>
</dbReference>
<dbReference type="EMBL" id="ML170258">
    <property type="protein sequence ID" value="TDL15878.1"/>
    <property type="molecule type" value="Genomic_DNA"/>
</dbReference>
<protein>
    <recommendedName>
        <fullName evidence="10">Zn(2)-C6 fungal-type domain-containing protein</fullName>
    </recommendedName>
</protein>
<feature type="compositionally biased region" description="Low complexity" evidence="5">
    <location>
        <begin position="823"/>
        <end position="840"/>
    </location>
</feature>
<dbReference type="PROSITE" id="PS50048">
    <property type="entry name" value="ZN2_CY6_FUNGAL_2"/>
    <property type="match status" value="1"/>
</dbReference>
<organism evidence="8 9">
    <name type="scientific">Rickenella mellea</name>
    <dbReference type="NCBI Taxonomy" id="50990"/>
    <lineage>
        <taxon>Eukaryota</taxon>
        <taxon>Fungi</taxon>
        <taxon>Dikarya</taxon>
        <taxon>Basidiomycota</taxon>
        <taxon>Agaricomycotina</taxon>
        <taxon>Agaricomycetes</taxon>
        <taxon>Hymenochaetales</taxon>
        <taxon>Rickenellaceae</taxon>
        <taxon>Rickenella</taxon>
    </lineage>
</organism>
<keyword evidence="2" id="KW-0479">Metal-binding</keyword>
<evidence type="ECO:0000256" key="5">
    <source>
        <dbReference type="SAM" id="MobiDB-lite"/>
    </source>
</evidence>
<dbReference type="Proteomes" id="UP000294933">
    <property type="component" value="Unassembled WGS sequence"/>
</dbReference>
<dbReference type="OrthoDB" id="424974at2759"/>
<dbReference type="SMART" id="SM00906">
    <property type="entry name" value="Fungal_trans"/>
    <property type="match status" value="1"/>
</dbReference>
<evidence type="ECO:0000259" key="7">
    <source>
        <dbReference type="PROSITE" id="PS51379"/>
    </source>
</evidence>
<feature type="compositionally biased region" description="Gly residues" evidence="5">
    <location>
        <begin position="149"/>
        <end position="167"/>
    </location>
</feature>
<evidence type="ECO:0000256" key="2">
    <source>
        <dbReference type="ARBA" id="ARBA00022723"/>
    </source>
</evidence>
<feature type="region of interest" description="Disordered" evidence="5">
    <location>
        <begin position="732"/>
        <end position="795"/>
    </location>
</feature>
<evidence type="ECO:0008006" key="10">
    <source>
        <dbReference type="Google" id="ProtNLM"/>
    </source>
</evidence>
<feature type="compositionally biased region" description="Basic and acidic residues" evidence="5">
    <location>
        <begin position="134"/>
        <end position="146"/>
    </location>
</feature>
<dbReference type="InterPro" id="IPR050613">
    <property type="entry name" value="Sec_Metabolite_Reg"/>
</dbReference>
<dbReference type="CDD" id="cd00067">
    <property type="entry name" value="GAL4"/>
    <property type="match status" value="1"/>
</dbReference>